<reference evidence="1" key="1">
    <citation type="submission" date="2014-09" db="EMBL/GenBank/DDBJ databases">
        <authorList>
            <person name="Magalhaes I.L.F."/>
            <person name="Oliveira U."/>
            <person name="Santos F.R."/>
            <person name="Vidigal T.H.D.A."/>
            <person name="Brescovit A.D."/>
            <person name="Santos A.J."/>
        </authorList>
    </citation>
    <scope>NUCLEOTIDE SEQUENCE</scope>
    <source>
        <tissue evidence="1">Shoot tissue taken approximately 20 cm above the soil surface</tissue>
    </source>
</reference>
<protein>
    <submittedName>
        <fullName evidence="1">Uncharacterized protein</fullName>
    </submittedName>
</protein>
<organism evidence="1">
    <name type="scientific">Arundo donax</name>
    <name type="common">Giant reed</name>
    <name type="synonym">Donax arundinaceus</name>
    <dbReference type="NCBI Taxonomy" id="35708"/>
    <lineage>
        <taxon>Eukaryota</taxon>
        <taxon>Viridiplantae</taxon>
        <taxon>Streptophyta</taxon>
        <taxon>Embryophyta</taxon>
        <taxon>Tracheophyta</taxon>
        <taxon>Spermatophyta</taxon>
        <taxon>Magnoliopsida</taxon>
        <taxon>Liliopsida</taxon>
        <taxon>Poales</taxon>
        <taxon>Poaceae</taxon>
        <taxon>PACMAD clade</taxon>
        <taxon>Arundinoideae</taxon>
        <taxon>Arundineae</taxon>
        <taxon>Arundo</taxon>
    </lineage>
</organism>
<reference evidence="1" key="2">
    <citation type="journal article" date="2015" name="Data Brief">
        <title>Shoot transcriptome of the giant reed, Arundo donax.</title>
        <authorList>
            <person name="Barrero R.A."/>
            <person name="Guerrero F.D."/>
            <person name="Moolhuijzen P."/>
            <person name="Goolsby J.A."/>
            <person name="Tidwell J."/>
            <person name="Bellgard S.E."/>
            <person name="Bellgard M.I."/>
        </authorList>
    </citation>
    <scope>NUCLEOTIDE SEQUENCE</scope>
    <source>
        <tissue evidence="1">Shoot tissue taken approximately 20 cm above the soil surface</tissue>
    </source>
</reference>
<proteinExistence type="predicted"/>
<accession>A0A0A9FVE3</accession>
<sequence length="41" mass="4804">MAFNVHKIPGVVGIWATLYFWMKHGFQRTYSCTAFPRISLQ</sequence>
<dbReference type="AlphaFoldDB" id="A0A0A9FVE3"/>
<evidence type="ECO:0000313" key="1">
    <source>
        <dbReference type="EMBL" id="JAE16815.1"/>
    </source>
</evidence>
<dbReference type="EMBL" id="GBRH01181081">
    <property type="protein sequence ID" value="JAE16815.1"/>
    <property type="molecule type" value="Transcribed_RNA"/>
</dbReference>
<name>A0A0A9FVE3_ARUDO</name>